<dbReference type="Proteomes" id="UP001057455">
    <property type="component" value="Unassembled WGS sequence"/>
</dbReference>
<comment type="caution">
    <text evidence="1">The sequence shown here is derived from an EMBL/GenBank/DDBJ whole genome shotgun (WGS) entry which is preliminary data.</text>
</comment>
<keyword evidence="2" id="KW-1185">Reference proteome</keyword>
<organism evidence="1 2">
    <name type="scientific">Babesia ovis</name>
    <dbReference type="NCBI Taxonomy" id="5869"/>
    <lineage>
        <taxon>Eukaryota</taxon>
        <taxon>Sar</taxon>
        <taxon>Alveolata</taxon>
        <taxon>Apicomplexa</taxon>
        <taxon>Aconoidasida</taxon>
        <taxon>Piroplasmida</taxon>
        <taxon>Babesiidae</taxon>
        <taxon>Babesia</taxon>
    </lineage>
</organism>
<proteinExistence type="predicted"/>
<dbReference type="AlphaFoldDB" id="A0A9W5TBR1"/>
<evidence type="ECO:0000313" key="1">
    <source>
        <dbReference type="EMBL" id="GFE54560.1"/>
    </source>
</evidence>
<dbReference type="OrthoDB" id="364981at2759"/>
<accession>A0A9W5TBR1</accession>
<gene>
    <name evidence="1" type="ORF">BaOVIS_019640</name>
</gene>
<sequence length="323" mass="35727">MELQITGPFNKLSTEDLEILDDVVQSFCEAVEVVLKTNFKSQNRGANISEGARNLVTGPEGATKNQRIAAVFCRQWIAGVVSELTHKLANDTSERLNYGSGNLATASILEEADDEDPNGDDIAICVENARICGNGQIEVNYDFDPGDVAPHLKPKLKAQELTQLILQGKQTEYELIQKLERFWSDLPSMLCQYLAMEDDIVEEPGDVKQDCSQDVTSGGRCAVVTGSSTIDDTHLPIDDESIELLEAIARGDTNTEKSDDDMDDSVQQKLVHLEQKAKELGIQGMDRYIALYNKVNKEITKVNKMAKFFSKFATDLTASRINT</sequence>
<protein>
    <submittedName>
        <fullName evidence="1">Fnr-like transcriptional activator, putative</fullName>
    </submittedName>
</protein>
<name>A0A9W5TBR1_BABOV</name>
<dbReference type="EMBL" id="BLIY01000016">
    <property type="protein sequence ID" value="GFE54560.1"/>
    <property type="molecule type" value="Genomic_DNA"/>
</dbReference>
<reference evidence="1" key="1">
    <citation type="submission" date="2019-12" db="EMBL/GenBank/DDBJ databases">
        <title>Genome sequence of Babesia ovis.</title>
        <authorList>
            <person name="Yamagishi J."/>
            <person name="Sevinc F."/>
            <person name="Xuan X."/>
        </authorList>
    </citation>
    <scope>NUCLEOTIDE SEQUENCE</scope>
    <source>
        <strain evidence="1">Selcuk</strain>
    </source>
</reference>
<evidence type="ECO:0000313" key="2">
    <source>
        <dbReference type="Proteomes" id="UP001057455"/>
    </source>
</evidence>